<evidence type="ECO:0000313" key="9">
    <source>
        <dbReference type="EMBL" id="MDT0260623.1"/>
    </source>
</evidence>
<evidence type="ECO:0000256" key="6">
    <source>
        <dbReference type="RuleBase" id="RU361176"/>
    </source>
</evidence>
<dbReference type="InterPro" id="IPR001764">
    <property type="entry name" value="Glyco_hydro_3_N"/>
</dbReference>
<dbReference type="Proteomes" id="UP001183176">
    <property type="component" value="Unassembled WGS sequence"/>
</dbReference>
<feature type="domain" description="Glycoside hydrolase family 3 N-terminal" evidence="8">
    <location>
        <begin position="56"/>
        <end position="381"/>
    </location>
</feature>
<dbReference type="Gene3D" id="3.20.20.80">
    <property type="entry name" value="Glycosidases"/>
    <property type="match status" value="1"/>
</dbReference>
<evidence type="ECO:0000256" key="4">
    <source>
        <dbReference type="ARBA" id="ARBA00022801"/>
    </source>
</evidence>
<keyword evidence="5 6" id="KW-0326">Glycosidase</keyword>
<dbReference type="PROSITE" id="PS00953">
    <property type="entry name" value="GLYCOSYL_HYDROL_F25_1"/>
    <property type="match status" value="1"/>
</dbReference>
<comment type="similarity">
    <text evidence="3 6">Belongs to the glycosyl hydrolase 25 family.</text>
</comment>
<evidence type="ECO:0000259" key="8">
    <source>
        <dbReference type="Pfam" id="PF00933"/>
    </source>
</evidence>
<gene>
    <name evidence="9" type="ORF">RM423_04375</name>
</gene>
<dbReference type="EMBL" id="JAVREH010000004">
    <property type="protein sequence ID" value="MDT0260623.1"/>
    <property type="molecule type" value="Genomic_DNA"/>
</dbReference>
<comment type="caution">
    <text evidence="9">The sequence shown here is derived from an EMBL/GenBank/DDBJ whole genome shotgun (WGS) entry which is preliminary data.</text>
</comment>
<protein>
    <recommendedName>
        <fullName evidence="6">Lysozyme</fullName>
        <ecNumber evidence="6">3.2.1.17</ecNumber>
    </recommendedName>
</protein>
<feature type="chain" id="PRO_5047375736" description="Lysozyme" evidence="7">
    <location>
        <begin position="21"/>
        <end position="598"/>
    </location>
</feature>
<dbReference type="GO" id="GO:0016787">
    <property type="term" value="F:hydrolase activity"/>
    <property type="evidence" value="ECO:0007669"/>
    <property type="project" value="UniProtKB-KW"/>
</dbReference>
<dbReference type="PANTHER" id="PTHR30480">
    <property type="entry name" value="BETA-HEXOSAMINIDASE-RELATED"/>
    <property type="match status" value="1"/>
</dbReference>
<evidence type="ECO:0000313" key="10">
    <source>
        <dbReference type="Proteomes" id="UP001183176"/>
    </source>
</evidence>
<sequence>MLLPVRFLPPLAALASIGLAAPFTSPSAPATVAALSPAAVNSGSAGAVFNSMTEAQRVGQLFMIGTPAGSVSSQAVTDIQTYHAGNVILTGRSSAGVAATASVSASLQGKVTLAATAGVPLFVSTDQEGGQVQVLSGTGFSSIPTALVQGGYATTTLRADAKTWGAQLAAAGVNVDLAPVLDTVPSAAFAPKNPPIGYYDREFGYDPTTVGTKGTAFAQGLADAGVDASIKHFPGLGRVTANTDTSSGVTDSQTTRTDSYLTPYATAVNAGAPFLMMSSAYYSAIDAANPAVFSSTVVTGMVRGDLGFPGVIISDDLGNATQVQSWTPGDRAVKFLQAGGDMVLTVDPSVLPAMYNAVLAKANSDSAFRSKVDASAMRVLTSKQKRGLLLQGMDVSSVQGTVDWTGAFNHGARFAYVKATEGSTYVNPSFGSQYNGAYNIGMTRGAYHFAHPDASTGAAQADYFLSHGGGWSGDGRTMPPTLDLQPNPGGATCYGLTPAAMVSWISSFSAQVYAKTTKYPMLLTSYDWWNTCTGNSSAFAATNPFWLSSYGTATPSSIPAGTGTWTLWQSATSGTFPGGQDNFNGNYSQLAALATNHD</sequence>
<comment type="similarity">
    <text evidence="2">Belongs to the glycosyl hydrolase 3 family.</text>
</comment>
<dbReference type="PROSITE" id="PS00775">
    <property type="entry name" value="GLYCOSYL_HYDROL_F3"/>
    <property type="match status" value="1"/>
</dbReference>
<comment type="catalytic activity">
    <reaction evidence="1">
        <text>Hydrolysis of terminal non-reducing N-acetyl-D-hexosamine residues in N-acetyl-beta-D-hexosaminides.</text>
        <dbReference type="EC" id="3.2.1.52"/>
    </reaction>
</comment>
<dbReference type="InterPro" id="IPR050226">
    <property type="entry name" value="NagZ_Beta-hexosaminidase"/>
</dbReference>
<dbReference type="SMART" id="SM00641">
    <property type="entry name" value="Glyco_25"/>
    <property type="match status" value="1"/>
</dbReference>
<keyword evidence="10" id="KW-1185">Reference proteome</keyword>
<dbReference type="InterPro" id="IPR019800">
    <property type="entry name" value="Glyco_hydro_3_AS"/>
</dbReference>
<dbReference type="PANTHER" id="PTHR30480:SF13">
    <property type="entry name" value="BETA-HEXOSAMINIDASE"/>
    <property type="match status" value="1"/>
</dbReference>
<name>A0ABU2J7D5_9ACTN</name>
<evidence type="ECO:0000256" key="3">
    <source>
        <dbReference type="ARBA" id="ARBA00010646"/>
    </source>
</evidence>
<dbReference type="Pfam" id="PF01183">
    <property type="entry name" value="Glyco_hydro_25"/>
    <property type="match status" value="1"/>
</dbReference>
<dbReference type="EC" id="3.2.1.17" evidence="6"/>
<dbReference type="InterPro" id="IPR036962">
    <property type="entry name" value="Glyco_hydro_3_N_sf"/>
</dbReference>
<dbReference type="PROSITE" id="PS51904">
    <property type="entry name" value="GLYCOSYL_HYDROL_F25_2"/>
    <property type="match status" value="1"/>
</dbReference>
<proteinExistence type="inferred from homology"/>
<dbReference type="InterPro" id="IPR018077">
    <property type="entry name" value="Glyco_hydro_fam25_subgr"/>
</dbReference>
<accession>A0ABU2J7D5</accession>
<keyword evidence="7" id="KW-0732">Signal</keyword>
<dbReference type="InterPro" id="IPR017853">
    <property type="entry name" value="GH"/>
</dbReference>
<feature type="signal peptide" evidence="7">
    <location>
        <begin position="1"/>
        <end position="20"/>
    </location>
</feature>
<evidence type="ECO:0000256" key="2">
    <source>
        <dbReference type="ARBA" id="ARBA00005336"/>
    </source>
</evidence>
<dbReference type="Pfam" id="PF00933">
    <property type="entry name" value="Glyco_hydro_3"/>
    <property type="match status" value="1"/>
</dbReference>
<dbReference type="Gene3D" id="3.20.20.300">
    <property type="entry name" value="Glycoside hydrolase, family 3, N-terminal domain"/>
    <property type="match status" value="1"/>
</dbReference>
<dbReference type="InterPro" id="IPR002053">
    <property type="entry name" value="Glyco_hydro_25"/>
</dbReference>
<organism evidence="9 10">
    <name type="scientific">Jatrophihabitans lederbergiae</name>
    <dbReference type="NCBI Taxonomy" id="3075547"/>
    <lineage>
        <taxon>Bacteria</taxon>
        <taxon>Bacillati</taxon>
        <taxon>Actinomycetota</taxon>
        <taxon>Actinomycetes</taxon>
        <taxon>Jatrophihabitantales</taxon>
        <taxon>Jatrophihabitantaceae</taxon>
        <taxon>Jatrophihabitans</taxon>
    </lineage>
</organism>
<keyword evidence="4 6" id="KW-0378">Hydrolase</keyword>
<evidence type="ECO:0000256" key="1">
    <source>
        <dbReference type="ARBA" id="ARBA00001231"/>
    </source>
</evidence>
<dbReference type="RefSeq" id="WP_311421780.1">
    <property type="nucleotide sequence ID" value="NZ_JAVREH010000004.1"/>
</dbReference>
<reference evidence="10" key="1">
    <citation type="submission" date="2023-07" db="EMBL/GenBank/DDBJ databases">
        <title>30 novel species of actinomycetes from the DSMZ collection.</title>
        <authorList>
            <person name="Nouioui I."/>
        </authorList>
    </citation>
    <scope>NUCLEOTIDE SEQUENCE [LARGE SCALE GENOMIC DNA]</scope>
    <source>
        <strain evidence="10">DSM 44399</strain>
    </source>
</reference>
<dbReference type="InterPro" id="IPR008270">
    <property type="entry name" value="Glyco_hydro_25_AS"/>
</dbReference>
<evidence type="ECO:0000256" key="5">
    <source>
        <dbReference type="ARBA" id="ARBA00023295"/>
    </source>
</evidence>
<evidence type="ECO:0000256" key="7">
    <source>
        <dbReference type="SAM" id="SignalP"/>
    </source>
</evidence>
<dbReference type="CDD" id="cd06412">
    <property type="entry name" value="GH25_CH-type"/>
    <property type="match status" value="1"/>
</dbReference>
<dbReference type="SUPFAM" id="SSF51445">
    <property type="entry name" value="(Trans)glycosidases"/>
    <property type="match status" value="2"/>
</dbReference>
<comment type="catalytic activity">
    <reaction evidence="6">
        <text>Hydrolysis of (1-&gt;4)-beta-linkages between N-acetylmuramic acid and N-acetyl-D-glucosamine residues in a peptidoglycan and between N-acetyl-D-glucosamine residues in chitodextrins.</text>
        <dbReference type="EC" id="3.2.1.17"/>
    </reaction>
</comment>